<dbReference type="STRING" id="65393.PCC7424_4939"/>
<dbReference type="OrthoDB" id="582259at2"/>
<reference evidence="3" key="1">
    <citation type="journal article" date="2011" name="MBio">
        <title>Novel metabolic attributes of the genus Cyanothece, comprising a group of unicellular nitrogen-fixing Cyanobacteria.</title>
        <authorList>
            <person name="Bandyopadhyay A."/>
            <person name="Elvitigala T."/>
            <person name="Welsh E."/>
            <person name="Stockel J."/>
            <person name="Liberton M."/>
            <person name="Min H."/>
            <person name="Sherman L.A."/>
            <person name="Pakrasi H.B."/>
        </authorList>
    </citation>
    <scope>NUCLEOTIDE SEQUENCE [LARGE SCALE GENOMIC DNA]</scope>
    <source>
        <strain evidence="3">PCC 7424</strain>
    </source>
</reference>
<protein>
    <recommendedName>
        <fullName evidence="1">LSDAT prokaryote domain-containing protein</fullName>
    </recommendedName>
</protein>
<dbReference type="EMBL" id="CP001291">
    <property type="protein sequence ID" value="ACK73293.1"/>
    <property type="molecule type" value="Genomic_DNA"/>
</dbReference>
<proteinExistence type="predicted"/>
<evidence type="ECO:0000259" key="1">
    <source>
        <dbReference type="Pfam" id="PF18171"/>
    </source>
</evidence>
<dbReference type="Pfam" id="PF18171">
    <property type="entry name" value="LSDAT_prok"/>
    <property type="match status" value="1"/>
</dbReference>
<feature type="domain" description="LSDAT prokaryote" evidence="1">
    <location>
        <begin position="39"/>
        <end position="233"/>
    </location>
</feature>
<dbReference type="Proteomes" id="UP000002384">
    <property type="component" value="Chromosome"/>
</dbReference>
<keyword evidence="3" id="KW-1185">Reference proteome</keyword>
<dbReference type="InterPro" id="IPR041482">
    <property type="entry name" value="LSDAT_prok"/>
</dbReference>
<accession>B7KEH5</accession>
<dbReference type="InterPro" id="IPR050927">
    <property type="entry name" value="TRPM"/>
</dbReference>
<dbReference type="GO" id="GO:0005886">
    <property type="term" value="C:plasma membrane"/>
    <property type="evidence" value="ECO:0007669"/>
    <property type="project" value="TreeGrafter"/>
</dbReference>
<organism evidence="2 3">
    <name type="scientific">Gloeothece citriformis (strain PCC 7424)</name>
    <name type="common">Cyanothece sp. (strain PCC 7424)</name>
    <dbReference type="NCBI Taxonomy" id="65393"/>
    <lineage>
        <taxon>Bacteria</taxon>
        <taxon>Bacillati</taxon>
        <taxon>Cyanobacteriota</taxon>
        <taxon>Cyanophyceae</taxon>
        <taxon>Oscillatoriophycideae</taxon>
        <taxon>Chroococcales</taxon>
        <taxon>Aphanothecaceae</taxon>
        <taxon>Gloeothece</taxon>
        <taxon>Gloeothece citriformis</taxon>
    </lineage>
</organism>
<evidence type="ECO:0000313" key="2">
    <source>
        <dbReference type="EMBL" id="ACK73293.1"/>
    </source>
</evidence>
<evidence type="ECO:0000313" key="3">
    <source>
        <dbReference type="Proteomes" id="UP000002384"/>
    </source>
</evidence>
<gene>
    <name evidence="2" type="ordered locus">PCC7424_4939</name>
</gene>
<dbReference type="GO" id="GO:0099604">
    <property type="term" value="F:ligand-gated calcium channel activity"/>
    <property type="evidence" value="ECO:0007669"/>
    <property type="project" value="TreeGrafter"/>
</dbReference>
<sequence length="249" mass="26862">MKQLFQYTFSNGLTAKAIQVDDWPQLPEALYSLGFTAPCPTLVLVGGASKMSETDYLLLETIFTKIIAPLAESLKITVIDGGTDAGIMRLMGNARTAIKGTFPLVGVAAYGTIVAPGKIALNRDAASLDPHHSHFIIVPGYRWGDESRWLARIASLLTKDLPSVTLVINGGEITWHDVTFSIRENRPTLILAGSGRTADQIAAALRGESGDARTDTLIASGLVQAIDIDHTQELNRKLTECFNALSKKK</sequence>
<name>B7KEH5_GLOC7</name>
<dbReference type="HOGENOM" id="CLU_075054_0_0_3"/>
<dbReference type="RefSeq" id="WP_015956874.1">
    <property type="nucleotide sequence ID" value="NC_011729.1"/>
</dbReference>
<dbReference type="AlphaFoldDB" id="B7KEH5"/>
<dbReference type="eggNOG" id="ENOG502ZC4I">
    <property type="taxonomic scope" value="Bacteria"/>
</dbReference>
<dbReference type="PANTHER" id="PTHR13800:SF12">
    <property type="entry name" value="TRANSIENT RECEPTOR POTENTIAL CATION CHANNEL SUBFAMILY M MEMBER-LIKE 2"/>
    <property type="match status" value="1"/>
</dbReference>
<dbReference type="PANTHER" id="PTHR13800">
    <property type="entry name" value="TRANSIENT RECEPTOR POTENTIAL CATION CHANNEL, SUBFAMILY M, MEMBER 6"/>
    <property type="match status" value="1"/>
</dbReference>
<dbReference type="KEGG" id="cyc:PCC7424_4939"/>